<dbReference type="Pfam" id="PF03083">
    <property type="entry name" value="MtN3_slv"/>
    <property type="match status" value="1"/>
</dbReference>
<sequence>MLKSYLPLCLHAPTPEIEEANARVFALLKQASGLSRLDRLIGLGPSNDVFKMAQLPSNSVGLESTVQPMNEVLCDQLARKTFGGVVKKKSTENYKGEPYITSFLCTSLWTFYGVLKPGGFLIATVNGVGAVFHCFYILIFLIYSPPDKKVQTAKLVGILDVAFLGAVISVTLLALHGPIQLTVLGILCTALTILMYASPLLAMDIEIGNGNGDSKVRKAVRRVKSLPKPTLDRQPRVLKTLSFGAYPLPSTCPN</sequence>
<keyword evidence="8 9" id="KW-0472">Membrane</keyword>
<dbReference type="Proteomes" id="UP000634136">
    <property type="component" value="Unassembled WGS sequence"/>
</dbReference>
<name>A0A834SK35_9FABA</name>
<evidence type="ECO:0000313" key="10">
    <source>
        <dbReference type="EMBL" id="KAF7805081.1"/>
    </source>
</evidence>
<dbReference type="GO" id="GO:0012505">
    <property type="term" value="C:endomembrane system"/>
    <property type="evidence" value="ECO:0007669"/>
    <property type="project" value="UniProtKB-SubCell"/>
</dbReference>
<dbReference type="AlphaFoldDB" id="A0A834SK35"/>
<proteinExistence type="inferred from homology"/>
<dbReference type="Gene3D" id="1.20.1280.290">
    <property type="match status" value="1"/>
</dbReference>
<comment type="similarity">
    <text evidence="2 9">Belongs to the SWEET sugar transporter family.</text>
</comment>
<feature type="transmembrane region" description="Helical" evidence="9">
    <location>
        <begin position="181"/>
        <end position="202"/>
    </location>
</feature>
<dbReference type="GO" id="GO:0016020">
    <property type="term" value="C:membrane"/>
    <property type="evidence" value="ECO:0007669"/>
    <property type="project" value="InterPro"/>
</dbReference>
<evidence type="ECO:0000256" key="6">
    <source>
        <dbReference type="ARBA" id="ARBA00022737"/>
    </source>
</evidence>
<dbReference type="InterPro" id="IPR004316">
    <property type="entry name" value="SWEET_rpt"/>
</dbReference>
<dbReference type="OrthoDB" id="409725at2759"/>
<evidence type="ECO:0000256" key="9">
    <source>
        <dbReference type="RuleBase" id="RU910715"/>
    </source>
</evidence>
<keyword evidence="11" id="KW-1185">Reference proteome</keyword>
<keyword evidence="3 9" id="KW-0813">Transport</keyword>
<dbReference type="PANTHER" id="PTHR10791:SF142">
    <property type="entry name" value="BIDIRECTIONAL SUGAR TRANSPORTER SWEET16"/>
    <property type="match status" value="1"/>
</dbReference>
<gene>
    <name evidence="10" type="ORF">G2W53_044192</name>
</gene>
<accession>A0A834SK35</accession>
<evidence type="ECO:0000256" key="1">
    <source>
        <dbReference type="ARBA" id="ARBA00004127"/>
    </source>
</evidence>
<reference evidence="10" key="1">
    <citation type="submission" date="2020-09" db="EMBL/GenBank/DDBJ databases">
        <title>Genome-Enabled Discovery of Anthraquinone Biosynthesis in Senna tora.</title>
        <authorList>
            <person name="Kang S.-H."/>
            <person name="Pandey R.P."/>
            <person name="Lee C.-M."/>
            <person name="Sim J.-S."/>
            <person name="Jeong J.-T."/>
            <person name="Choi B.-S."/>
            <person name="Jung M."/>
            <person name="Ginzburg D."/>
            <person name="Zhao K."/>
            <person name="Won S.Y."/>
            <person name="Oh T.-J."/>
            <person name="Yu Y."/>
            <person name="Kim N.-H."/>
            <person name="Lee O.R."/>
            <person name="Lee T.-H."/>
            <person name="Bashyal P."/>
            <person name="Kim T.-S."/>
            <person name="Lee W.-H."/>
            <person name="Kawkins C."/>
            <person name="Kim C.-K."/>
            <person name="Kim J.S."/>
            <person name="Ahn B.O."/>
            <person name="Rhee S.Y."/>
            <person name="Sohng J.K."/>
        </authorList>
    </citation>
    <scope>NUCLEOTIDE SEQUENCE</scope>
    <source>
        <tissue evidence="10">Leaf</tissue>
    </source>
</reference>
<feature type="transmembrane region" description="Helical" evidence="9">
    <location>
        <begin position="155"/>
        <end position="175"/>
    </location>
</feature>
<comment type="caution">
    <text evidence="9">Lacks conserved residue(s) required for the propagation of feature annotation.</text>
</comment>
<keyword evidence="7 9" id="KW-1133">Transmembrane helix</keyword>
<comment type="subcellular location">
    <subcellularLocation>
        <location evidence="1">Endomembrane system</location>
        <topology evidence="1">Multi-pass membrane protein</topology>
    </subcellularLocation>
</comment>
<evidence type="ECO:0000256" key="7">
    <source>
        <dbReference type="ARBA" id="ARBA00022989"/>
    </source>
</evidence>
<evidence type="ECO:0000313" key="11">
    <source>
        <dbReference type="Proteomes" id="UP000634136"/>
    </source>
</evidence>
<dbReference type="PANTHER" id="PTHR10791">
    <property type="entry name" value="RAG1-ACTIVATING PROTEIN 1"/>
    <property type="match status" value="1"/>
</dbReference>
<evidence type="ECO:0000256" key="8">
    <source>
        <dbReference type="ARBA" id="ARBA00023136"/>
    </source>
</evidence>
<dbReference type="InterPro" id="IPR047664">
    <property type="entry name" value="SWEET"/>
</dbReference>
<evidence type="ECO:0000256" key="4">
    <source>
        <dbReference type="ARBA" id="ARBA00022597"/>
    </source>
</evidence>
<evidence type="ECO:0000256" key="5">
    <source>
        <dbReference type="ARBA" id="ARBA00022692"/>
    </source>
</evidence>
<keyword evidence="6" id="KW-0677">Repeat</keyword>
<organism evidence="10 11">
    <name type="scientific">Senna tora</name>
    <dbReference type="NCBI Taxonomy" id="362788"/>
    <lineage>
        <taxon>Eukaryota</taxon>
        <taxon>Viridiplantae</taxon>
        <taxon>Streptophyta</taxon>
        <taxon>Embryophyta</taxon>
        <taxon>Tracheophyta</taxon>
        <taxon>Spermatophyta</taxon>
        <taxon>Magnoliopsida</taxon>
        <taxon>eudicotyledons</taxon>
        <taxon>Gunneridae</taxon>
        <taxon>Pentapetalae</taxon>
        <taxon>rosids</taxon>
        <taxon>fabids</taxon>
        <taxon>Fabales</taxon>
        <taxon>Fabaceae</taxon>
        <taxon>Caesalpinioideae</taxon>
        <taxon>Cassia clade</taxon>
        <taxon>Senna</taxon>
    </lineage>
</organism>
<evidence type="ECO:0000256" key="2">
    <source>
        <dbReference type="ARBA" id="ARBA00007809"/>
    </source>
</evidence>
<evidence type="ECO:0000256" key="3">
    <source>
        <dbReference type="ARBA" id="ARBA00022448"/>
    </source>
</evidence>
<feature type="transmembrane region" description="Helical" evidence="9">
    <location>
        <begin position="121"/>
        <end position="143"/>
    </location>
</feature>
<keyword evidence="5 9" id="KW-0812">Transmembrane</keyword>
<dbReference type="EMBL" id="JAAIUW010000013">
    <property type="protein sequence ID" value="KAF7805081.1"/>
    <property type="molecule type" value="Genomic_DNA"/>
</dbReference>
<keyword evidence="4 9" id="KW-0762">Sugar transport</keyword>
<comment type="function">
    <text evidence="9">Mediates both low-affinity uptake and efflux of sugar across the membrane.</text>
</comment>
<comment type="caution">
    <text evidence="10">The sequence shown here is derived from an EMBL/GenBank/DDBJ whole genome shotgun (WGS) entry which is preliminary data.</text>
</comment>
<protein>
    <recommendedName>
        <fullName evidence="9">Bidirectional sugar transporter SWEET</fullName>
    </recommendedName>
</protein>
<dbReference type="GO" id="GO:0051119">
    <property type="term" value="F:sugar transmembrane transporter activity"/>
    <property type="evidence" value="ECO:0007669"/>
    <property type="project" value="InterPro"/>
</dbReference>